<dbReference type="EMBL" id="LVZK01000001">
    <property type="protein sequence ID" value="OAP87024.1"/>
    <property type="molecule type" value="Genomic_DNA"/>
</dbReference>
<protein>
    <recommendedName>
        <fullName evidence="1">Lactose phosphotransferase system repressor</fullName>
    </recommendedName>
</protein>
<organism evidence="7 8">
    <name type="scientific">Peptidiphaga gingivicola</name>
    <dbReference type="NCBI Taxonomy" id="2741497"/>
    <lineage>
        <taxon>Bacteria</taxon>
        <taxon>Bacillati</taxon>
        <taxon>Actinomycetota</taxon>
        <taxon>Actinomycetes</taxon>
        <taxon>Actinomycetales</taxon>
        <taxon>Actinomycetaceae</taxon>
        <taxon>Peptidiphaga</taxon>
    </lineage>
</organism>
<dbReference type="InterPro" id="IPR036388">
    <property type="entry name" value="WH-like_DNA-bd_sf"/>
</dbReference>
<dbReference type="InterPro" id="IPR036390">
    <property type="entry name" value="WH_DNA-bd_sf"/>
</dbReference>
<dbReference type="Proteomes" id="UP000078368">
    <property type="component" value="Unassembled WGS sequence"/>
</dbReference>
<dbReference type="PANTHER" id="PTHR30363:SF4">
    <property type="entry name" value="GLYCEROL-3-PHOSPHATE REGULON REPRESSOR"/>
    <property type="match status" value="1"/>
</dbReference>
<dbReference type="InterPro" id="IPR050313">
    <property type="entry name" value="Carb_Metab_HTH_regulators"/>
</dbReference>
<evidence type="ECO:0000256" key="1">
    <source>
        <dbReference type="ARBA" id="ARBA00021390"/>
    </source>
</evidence>
<keyword evidence="3" id="KW-0805">Transcription regulation</keyword>
<dbReference type="InterPro" id="IPR014036">
    <property type="entry name" value="DeoR-like_C"/>
</dbReference>
<evidence type="ECO:0000313" key="7">
    <source>
        <dbReference type="EMBL" id="OAP87024.1"/>
    </source>
</evidence>
<keyword evidence="4" id="KW-0804">Transcription</keyword>
<dbReference type="OrthoDB" id="7688673at2"/>
<dbReference type="Gene3D" id="1.10.10.10">
    <property type="entry name" value="Winged helix-like DNA-binding domain superfamily/Winged helix DNA-binding domain"/>
    <property type="match status" value="1"/>
</dbReference>
<dbReference type="InterPro" id="IPR001034">
    <property type="entry name" value="DeoR_HTH"/>
</dbReference>
<keyword evidence="2" id="KW-0678">Repressor</keyword>
<comment type="caution">
    <text evidence="7">The sequence shown here is derived from an EMBL/GenBank/DDBJ whole genome shotgun (WGS) entry which is preliminary data.</text>
</comment>
<dbReference type="SUPFAM" id="SSF100950">
    <property type="entry name" value="NagB/RpiA/CoA transferase-like"/>
    <property type="match status" value="1"/>
</dbReference>
<accession>A0A179B7N0</accession>
<comment type="function">
    <text evidence="5">Repressor of the lactose catabolism operon. Galactose-6-phosphate is the inducer.</text>
</comment>
<evidence type="ECO:0000256" key="4">
    <source>
        <dbReference type="ARBA" id="ARBA00023163"/>
    </source>
</evidence>
<dbReference type="GO" id="GO:0003700">
    <property type="term" value="F:DNA-binding transcription factor activity"/>
    <property type="evidence" value="ECO:0007669"/>
    <property type="project" value="InterPro"/>
</dbReference>
<dbReference type="SMART" id="SM01134">
    <property type="entry name" value="DeoRC"/>
    <property type="match status" value="1"/>
</dbReference>
<dbReference type="PROSITE" id="PS51000">
    <property type="entry name" value="HTH_DEOR_2"/>
    <property type="match status" value="1"/>
</dbReference>
<evidence type="ECO:0000256" key="5">
    <source>
        <dbReference type="ARBA" id="ARBA00024937"/>
    </source>
</evidence>
<dbReference type="PANTHER" id="PTHR30363">
    <property type="entry name" value="HTH-TYPE TRANSCRIPTIONAL REGULATOR SRLR-RELATED"/>
    <property type="match status" value="1"/>
</dbReference>
<dbReference type="SMART" id="SM00420">
    <property type="entry name" value="HTH_DEOR"/>
    <property type="match status" value="1"/>
</dbReference>
<proteinExistence type="predicted"/>
<dbReference type="AlphaFoldDB" id="A0A179B7N0"/>
<feature type="domain" description="HTH deoR-type" evidence="6">
    <location>
        <begin position="14"/>
        <end position="69"/>
    </location>
</feature>
<gene>
    <name evidence="7" type="ORF">A4H34_00680</name>
</gene>
<dbReference type="STRING" id="1823756.A4H34_00680"/>
<sequence>MAFDEGSAKSADSPGSRRARVAELVIKKGAVSVEELADDQGVSSMTIYRDVSWLEEAGMLQRHNGKVVAKASGLQEASARFRLDQSEAAKEQIGACAAAMVPSGSSIMLDDSTSGVWVVRALRDIASMSIVTNSLLVAEEAGRSGAENLIIVGGAYREWAESLVGAAAVDMIGQMHANFAMVSASGISDWSCFHPYEEIVAVKRAMLESAETRILLLDHTKFARKALYRFAKMAEFTTVVVDSETPKELVARMRDAEVDVTVAPRAESARV</sequence>
<dbReference type="InterPro" id="IPR037171">
    <property type="entry name" value="NagB/RpiA_transferase-like"/>
</dbReference>
<dbReference type="SUPFAM" id="SSF46785">
    <property type="entry name" value="Winged helix' DNA-binding domain"/>
    <property type="match status" value="1"/>
</dbReference>
<evidence type="ECO:0000259" key="6">
    <source>
        <dbReference type="PROSITE" id="PS51000"/>
    </source>
</evidence>
<keyword evidence="8" id="KW-1185">Reference proteome</keyword>
<evidence type="ECO:0000313" key="8">
    <source>
        <dbReference type="Proteomes" id="UP000078368"/>
    </source>
</evidence>
<dbReference type="Pfam" id="PF00455">
    <property type="entry name" value="DeoRC"/>
    <property type="match status" value="1"/>
</dbReference>
<evidence type="ECO:0000256" key="2">
    <source>
        <dbReference type="ARBA" id="ARBA00022491"/>
    </source>
</evidence>
<reference evidence="7 8" key="1">
    <citation type="submission" date="2016-04" db="EMBL/GenBank/DDBJ databases">
        <title>Peptidophaga gingivicola gen. nov., sp. nov., isolated from human subgingival plaque.</title>
        <authorList>
            <person name="Beall C.J."/>
            <person name="Mokrzan E.M."/>
            <person name="Griffen A.L."/>
            <person name="Leys E.J."/>
        </authorList>
    </citation>
    <scope>NUCLEOTIDE SEQUENCE [LARGE SCALE GENOMIC DNA]</scope>
    <source>
        <strain evidence="7 8">BA112</strain>
    </source>
</reference>
<name>A0A179B7N0_9ACTO</name>
<evidence type="ECO:0000256" key="3">
    <source>
        <dbReference type="ARBA" id="ARBA00023015"/>
    </source>
</evidence>
<dbReference type="Pfam" id="PF08220">
    <property type="entry name" value="HTH_DeoR"/>
    <property type="match status" value="1"/>
</dbReference>